<sequence>MEDSRKMPIVIFEIPQRQHKTRQDGTRQDKTHLSTRDSWEGIGVVVEVGFDRGDDECRFNATQVVDTEVSRASRW</sequence>
<gene>
    <name evidence="1" type="ORF">E2C01_046380</name>
</gene>
<evidence type="ECO:0000313" key="2">
    <source>
        <dbReference type="Proteomes" id="UP000324222"/>
    </source>
</evidence>
<protein>
    <submittedName>
        <fullName evidence="1">Uncharacterized protein</fullName>
    </submittedName>
</protein>
<evidence type="ECO:0000313" key="1">
    <source>
        <dbReference type="EMBL" id="MPC52509.1"/>
    </source>
</evidence>
<proteinExistence type="predicted"/>
<comment type="caution">
    <text evidence="1">The sequence shown here is derived from an EMBL/GenBank/DDBJ whole genome shotgun (WGS) entry which is preliminary data.</text>
</comment>
<dbReference type="AlphaFoldDB" id="A0A5B7G4L2"/>
<keyword evidence="2" id="KW-1185">Reference proteome</keyword>
<dbReference type="Proteomes" id="UP000324222">
    <property type="component" value="Unassembled WGS sequence"/>
</dbReference>
<dbReference type="EMBL" id="VSRR010010933">
    <property type="protein sequence ID" value="MPC52509.1"/>
    <property type="molecule type" value="Genomic_DNA"/>
</dbReference>
<name>A0A5B7G4L2_PORTR</name>
<accession>A0A5B7G4L2</accession>
<reference evidence="1 2" key="1">
    <citation type="submission" date="2019-05" db="EMBL/GenBank/DDBJ databases">
        <title>Another draft genome of Portunus trituberculatus and its Hox gene families provides insights of decapod evolution.</title>
        <authorList>
            <person name="Jeong J.-H."/>
            <person name="Song I."/>
            <person name="Kim S."/>
            <person name="Choi T."/>
            <person name="Kim D."/>
            <person name="Ryu S."/>
            <person name="Kim W."/>
        </authorList>
    </citation>
    <scope>NUCLEOTIDE SEQUENCE [LARGE SCALE GENOMIC DNA]</scope>
    <source>
        <tissue evidence="1">Muscle</tissue>
    </source>
</reference>
<organism evidence="1 2">
    <name type="scientific">Portunus trituberculatus</name>
    <name type="common">Swimming crab</name>
    <name type="synonym">Neptunus trituberculatus</name>
    <dbReference type="NCBI Taxonomy" id="210409"/>
    <lineage>
        <taxon>Eukaryota</taxon>
        <taxon>Metazoa</taxon>
        <taxon>Ecdysozoa</taxon>
        <taxon>Arthropoda</taxon>
        <taxon>Crustacea</taxon>
        <taxon>Multicrustacea</taxon>
        <taxon>Malacostraca</taxon>
        <taxon>Eumalacostraca</taxon>
        <taxon>Eucarida</taxon>
        <taxon>Decapoda</taxon>
        <taxon>Pleocyemata</taxon>
        <taxon>Brachyura</taxon>
        <taxon>Eubrachyura</taxon>
        <taxon>Portunoidea</taxon>
        <taxon>Portunidae</taxon>
        <taxon>Portuninae</taxon>
        <taxon>Portunus</taxon>
    </lineage>
</organism>